<gene>
    <name evidence="1" type="ORF">FA707_01225</name>
</gene>
<dbReference type="AlphaFoldDB" id="A0A4D7CRN8"/>
<keyword evidence="2" id="KW-1185">Reference proteome</keyword>
<name>A0A4D7CRN8_9ENTE</name>
<protein>
    <submittedName>
        <fullName evidence="1">DUF975 family protein</fullName>
    </submittedName>
</protein>
<reference evidence="1 2" key="1">
    <citation type="submission" date="2019-04" db="EMBL/GenBank/DDBJ databases">
        <title>Vagococcus sp. nov., isolated from faeces of yaks (Bos grunniens).</title>
        <authorList>
            <person name="Ge Y."/>
        </authorList>
    </citation>
    <scope>NUCLEOTIDE SEQUENCE [LARGE SCALE GENOMIC DNA]</scope>
    <source>
        <strain evidence="1 2">MN-17</strain>
    </source>
</reference>
<organism evidence="1 2">
    <name type="scientific">Vagococcus zengguangii</name>
    <dbReference type="NCBI Taxonomy" id="2571750"/>
    <lineage>
        <taxon>Bacteria</taxon>
        <taxon>Bacillati</taxon>
        <taxon>Bacillota</taxon>
        <taxon>Bacilli</taxon>
        <taxon>Lactobacillales</taxon>
        <taxon>Enterococcaceae</taxon>
        <taxon>Vagococcus</taxon>
    </lineage>
</organism>
<sequence length="235" mass="26804">MKTSAELKQIAKSSLQGKWGAAIMLNLVPVLLNVILTIIPVMLAIFGWIFLSRNFDVTIESLNGDNIADFWDRSSTLIGSLFFMGISWTHLALVRNRSTQIMPLENNLQGFKAGVIGNNFFINIMIFILTALWSMLFVIPGIIKTYSYSQVNYLFYDRLEHNEPVQVMDVITDSRRLMNGHKGRLFMLDLSFIGWHILAALSFGIGYLWLTPYINATKAAFYQDLIENNYEFGLQ</sequence>
<evidence type="ECO:0000313" key="2">
    <source>
        <dbReference type="Proteomes" id="UP000298615"/>
    </source>
</evidence>
<dbReference type="EMBL" id="CP039712">
    <property type="protein sequence ID" value="QCI85673.1"/>
    <property type="molecule type" value="Genomic_DNA"/>
</dbReference>
<accession>A0A4D7CRN8</accession>
<dbReference type="OrthoDB" id="9784844at2"/>
<dbReference type="RefSeq" id="WP_136952518.1">
    <property type="nucleotide sequence ID" value="NZ_CP039712.1"/>
</dbReference>
<proteinExistence type="predicted"/>
<dbReference type="InterPro" id="IPR010380">
    <property type="entry name" value="DUF975"/>
</dbReference>
<dbReference type="KEGG" id="vao:FA707_01225"/>
<dbReference type="PANTHER" id="PTHR40076:SF1">
    <property type="entry name" value="MEMBRANE PROTEIN"/>
    <property type="match status" value="1"/>
</dbReference>
<dbReference type="Pfam" id="PF06161">
    <property type="entry name" value="DUF975"/>
    <property type="match status" value="1"/>
</dbReference>
<dbReference type="Proteomes" id="UP000298615">
    <property type="component" value="Chromosome"/>
</dbReference>
<evidence type="ECO:0000313" key="1">
    <source>
        <dbReference type="EMBL" id="QCI85673.1"/>
    </source>
</evidence>
<dbReference type="PANTHER" id="PTHR40076">
    <property type="entry name" value="MEMBRANE PROTEIN-RELATED"/>
    <property type="match status" value="1"/>
</dbReference>